<dbReference type="Proteomes" id="UP000078543">
    <property type="component" value="Unassembled WGS sequence"/>
</dbReference>
<dbReference type="RefSeq" id="WP_068497907.1">
    <property type="nucleotide sequence ID" value="NZ_LWQU01000095.1"/>
</dbReference>
<evidence type="ECO:0000256" key="3">
    <source>
        <dbReference type="ARBA" id="ARBA00022801"/>
    </source>
</evidence>
<keyword evidence="2" id="KW-0479">Metal-binding</keyword>
<protein>
    <recommendedName>
        <fullName evidence="9">Peptidase M48 domain-containing protein</fullName>
    </recommendedName>
</protein>
<reference evidence="10 11" key="1">
    <citation type="submission" date="2016-04" db="EMBL/GenBank/DDBJ databases">
        <title>Draft genome sequence of freshwater magnetotactic bacteria Magnetospirillum marisnigri SP-1 and Magnetospirillum moscoviense BB-1.</title>
        <authorList>
            <person name="Koziaeva V."/>
            <person name="Dziuba M.V."/>
            <person name="Ivanov T.M."/>
            <person name="Kuznetsov B."/>
            <person name="Grouzdev D.S."/>
        </authorList>
    </citation>
    <scope>NUCLEOTIDE SEQUENCE [LARGE SCALE GENOMIC DNA]</scope>
    <source>
        <strain evidence="10 11">BB-1</strain>
    </source>
</reference>
<dbReference type="InterPro" id="IPR001915">
    <property type="entry name" value="Peptidase_M48"/>
</dbReference>
<keyword evidence="1 6" id="KW-0645">Protease</keyword>
<dbReference type="GO" id="GO:0051603">
    <property type="term" value="P:proteolysis involved in protein catabolic process"/>
    <property type="evidence" value="ECO:0007669"/>
    <property type="project" value="TreeGrafter"/>
</dbReference>
<keyword evidence="11" id="KW-1185">Reference proteome</keyword>
<evidence type="ECO:0000256" key="2">
    <source>
        <dbReference type="ARBA" id="ARBA00022723"/>
    </source>
</evidence>
<keyword evidence="4 6" id="KW-0862">Zinc</keyword>
<dbReference type="GO" id="GO:0016020">
    <property type="term" value="C:membrane"/>
    <property type="evidence" value="ECO:0007669"/>
    <property type="project" value="TreeGrafter"/>
</dbReference>
<feature type="domain" description="Peptidase M48" evidence="9">
    <location>
        <begin position="116"/>
        <end position="291"/>
    </location>
</feature>
<feature type="region of interest" description="Disordered" evidence="7">
    <location>
        <begin position="33"/>
        <end position="74"/>
    </location>
</feature>
<gene>
    <name evidence="10" type="ORF">A6A05_08255</name>
</gene>
<dbReference type="EMBL" id="LWQU01000095">
    <property type="protein sequence ID" value="OAN55736.1"/>
    <property type="molecule type" value="Genomic_DNA"/>
</dbReference>
<accession>A0A178MX27</accession>
<evidence type="ECO:0000256" key="4">
    <source>
        <dbReference type="ARBA" id="ARBA00022833"/>
    </source>
</evidence>
<sequence>MTTTTRRSVLAGLAATAASPALAQFDSAIKPQSDPWAQVDPYADPRNGFPATGNAPKAAPGSAPPQGNAIFQAGGSAPPFPTQYPLEATQIAIGQKDVRGLLAQEGGVHPDQRLQQALAAFCKPFLTAATRRNLPWEVFLPASSNINAYAYVGGKLFFFDGIIKLCDDPSEFGAIVAHEIGHIDYDHHARRVQTETMLSDVLAKQGDPGNAKVLEVALGGSAQKAMMSGWGRENEFEADANALTMLAKLGMDPARASKPFRRLLKIEPPDRQTSLFSTHPGTVERIQRLEEAMTAYPRPRQAFAPPGWDMLKAAFPTPPQLKAV</sequence>
<evidence type="ECO:0000256" key="8">
    <source>
        <dbReference type="SAM" id="SignalP"/>
    </source>
</evidence>
<dbReference type="CDD" id="cd07324">
    <property type="entry name" value="M48C_Oma1-like"/>
    <property type="match status" value="1"/>
</dbReference>
<evidence type="ECO:0000313" key="10">
    <source>
        <dbReference type="EMBL" id="OAN55736.1"/>
    </source>
</evidence>
<name>A0A178MX27_9PROT</name>
<evidence type="ECO:0000256" key="1">
    <source>
        <dbReference type="ARBA" id="ARBA00022670"/>
    </source>
</evidence>
<keyword evidence="8" id="KW-0732">Signal</keyword>
<proteinExistence type="inferred from homology"/>
<dbReference type="InterPro" id="IPR051156">
    <property type="entry name" value="Mito/Outer_Membr_Metalloprot"/>
</dbReference>
<dbReference type="Pfam" id="PF01435">
    <property type="entry name" value="Peptidase_M48"/>
    <property type="match status" value="1"/>
</dbReference>
<dbReference type="AlphaFoldDB" id="A0A178MX27"/>
<evidence type="ECO:0000313" key="11">
    <source>
        <dbReference type="Proteomes" id="UP000078543"/>
    </source>
</evidence>
<feature type="chain" id="PRO_5008092326" description="Peptidase M48 domain-containing protein" evidence="8">
    <location>
        <begin position="24"/>
        <end position="324"/>
    </location>
</feature>
<evidence type="ECO:0000256" key="7">
    <source>
        <dbReference type="SAM" id="MobiDB-lite"/>
    </source>
</evidence>
<dbReference type="GO" id="GO:0004222">
    <property type="term" value="F:metalloendopeptidase activity"/>
    <property type="evidence" value="ECO:0007669"/>
    <property type="project" value="InterPro"/>
</dbReference>
<feature type="signal peptide" evidence="8">
    <location>
        <begin position="1"/>
        <end position="23"/>
    </location>
</feature>
<dbReference type="STRING" id="1437059.A6A05_08255"/>
<comment type="cofactor">
    <cofactor evidence="6">
        <name>Zn(2+)</name>
        <dbReference type="ChEBI" id="CHEBI:29105"/>
    </cofactor>
    <text evidence="6">Binds 1 zinc ion per subunit.</text>
</comment>
<comment type="caution">
    <text evidence="10">The sequence shown here is derived from an EMBL/GenBank/DDBJ whole genome shotgun (WGS) entry which is preliminary data.</text>
</comment>
<dbReference type="InterPro" id="IPR006311">
    <property type="entry name" value="TAT_signal"/>
</dbReference>
<dbReference type="GO" id="GO:0046872">
    <property type="term" value="F:metal ion binding"/>
    <property type="evidence" value="ECO:0007669"/>
    <property type="project" value="UniProtKB-KW"/>
</dbReference>
<keyword evidence="3 6" id="KW-0378">Hydrolase</keyword>
<organism evidence="10 11">
    <name type="scientific">Magnetospirillum moscoviense</name>
    <dbReference type="NCBI Taxonomy" id="1437059"/>
    <lineage>
        <taxon>Bacteria</taxon>
        <taxon>Pseudomonadati</taxon>
        <taxon>Pseudomonadota</taxon>
        <taxon>Alphaproteobacteria</taxon>
        <taxon>Rhodospirillales</taxon>
        <taxon>Rhodospirillaceae</taxon>
        <taxon>Magnetospirillum</taxon>
    </lineage>
</organism>
<dbReference type="Gene3D" id="3.30.2010.10">
    <property type="entry name" value="Metalloproteases ('zincins'), catalytic domain"/>
    <property type="match status" value="1"/>
</dbReference>
<keyword evidence="5 6" id="KW-0482">Metalloprotease</keyword>
<evidence type="ECO:0000259" key="9">
    <source>
        <dbReference type="Pfam" id="PF01435"/>
    </source>
</evidence>
<dbReference type="PANTHER" id="PTHR22726">
    <property type="entry name" value="METALLOENDOPEPTIDASE OMA1"/>
    <property type="match status" value="1"/>
</dbReference>
<dbReference type="PROSITE" id="PS51318">
    <property type="entry name" value="TAT"/>
    <property type="match status" value="1"/>
</dbReference>
<dbReference type="PANTHER" id="PTHR22726:SF1">
    <property type="entry name" value="METALLOENDOPEPTIDASE OMA1, MITOCHONDRIAL"/>
    <property type="match status" value="1"/>
</dbReference>
<comment type="similarity">
    <text evidence="6">Belongs to the peptidase M48 family.</text>
</comment>
<evidence type="ECO:0000256" key="6">
    <source>
        <dbReference type="RuleBase" id="RU003983"/>
    </source>
</evidence>
<evidence type="ECO:0000256" key="5">
    <source>
        <dbReference type="ARBA" id="ARBA00023049"/>
    </source>
</evidence>
<dbReference type="OrthoDB" id="9810445at2"/>